<dbReference type="AlphaFoldDB" id="A0A126R2N6"/>
<reference evidence="3" key="3">
    <citation type="submission" date="2016-10" db="EMBL/GenBank/DDBJ databases">
        <authorList>
            <person name="de Groot N.N."/>
        </authorList>
    </citation>
    <scope>NUCLEOTIDE SEQUENCE [LARGE SCALE GENOMIC DNA]</scope>
    <source>
        <strain evidence="3">DSM 16632</strain>
    </source>
</reference>
<dbReference type="InterPro" id="IPR032266">
    <property type="entry name" value="HIGH_NTase1_ass"/>
</dbReference>
<keyword evidence="4" id="KW-1185">Reference proteome</keyword>
<dbReference type="InterPro" id="IPR014729">
    <property type="entry name" value="Rossmann-like_a/b/a_fold"/>
</dbReference>
<dbReference type="Proteomes" id="UP000183442">
    <property type="component" value="Unassembled WGS sequence"/>
</dbReference>
<keyword evidence="3" id="KW-0808">Transferase</keyword>
<dbReference type="Gene3D" id="1.20.58.620">
    <property type="match status" value="1"/>
</dbReference>
<sequence length="384" mass="44162">MPSIDFIRNIQKKDKKTFFKDFENSQKAQVNHFEYENSNKVSDDSRPLIADFTEYSPLHNGHFHCMKTAKSKIPNGLFVAIVPGLFERSGRGLPYILHRNVRSEIAIAVGADIVVEGPPMGIMGSGQYSLCLTKMFQALNTDFIPRGYRPFDAYEKILEKISLGHGIAPKPYKIVDMDTNEVIYNGKLEEDNYVIVSFSKSLKKIGFDFKDKFIFVPRIEGVSGTLIRKACSLNDLESVKFMLPSETIRILEREINADRAPLHDLRLDEYIIDSANNLSFDDLIKLNFFNDKLANELINQREIKPFESVSEIENSIFYGFSSHFKNRVLSILETRINADTISEYINNYPSTVRVLNYKNEKVLNEFKEKVFFNDKIFVNNIEVL</sequence>
<dbReference type="PANTHER" id="PTHR37825">
    <property type="entry name" value="TRNA(MET) CYTIDINE ACETATE LIGASE"/>
    <property type="match status" value="1"/>
</dbReference>
<evidence type="ECO:0000313" key="5">
    <source>
        <dbReference type="Proteomes" id="UP000183442"/>
    </source>
</evidence>
<protein>
    <submittedName>
        <fullName evidence="3">Predicted nucleotidyltransferase</fullName>
    </submittedName>
</protein>
<evidence type="ECO:0000313" key="4">
    <source>
        <dbReference type="Proteomes" id="UP000066376"/>
    </source>
</evidence>
<dbReference type="EMBL" id="FOTL01000001">
    <property type="protein sequence ID" value="SFL15323.1"/>
    <property type="molecule type" value="Genomic_DNA"/>
</dbReference>
<dbReference type="PANTHER" id="PTHR37825:SF1">
    <property type="entry name" value="TRNA(MET) CYTIDINE ACETATE LIGASE"/>
    <property type="match status" value="1"/>
</dbReference>
<evidence type="ECO:0000313" key="3">
    <source>
        <dbReference type="EMBL" id="SFL15323.1"/>
    </source>
</evidence>
<dbReference type="SUPFAM" id="SSF52374">
    <property type="entry name" value="Nucleotidylyl transferase"/>
    <property type="match status" value="1"/>
</dbReference>
<reference evidence="5" key="4">
    <citation type="submission" date="2016-10" db="EMBL/GenBank/DDBJ databases">
        <authorList>
            <person name="Varghese N."/>
        </authorList>
    </citation>
    <scope>NUCLEOTIDE SEQUENCE [LARGE SCALE GENOMIC DNA]</scope>
    <source>
        <strain evidence="5">DSM 16632</strain>
    </source>
</reference>
<name>A0A126R2N6_METOL</name>
<evidence type="ECO:0000313" key="2">
    <source>
        <dbReference type="EMBL" id="AMK15915.1"/>
    </source>
</evidence>
<reference evidence="4" key="2">
    <citation type="submission" date="2016-02" db="EMBL/GenBank/DDBJ databases">
        <title>The draft genome sequence of the rumen methanogen Methanobrevibacter olleyae YLM1.</title>
        <authorList>
            <consortium name="New Zealand Agricultural Greenhouse Gas Research Centre/Pastoral Greenhouse Gas Research Consortium"/>
            <person name="Kelly W.J."/>
            <person name="Li D."/>
            <person name="Lambie S.C."/>
            <person name="Attwood G.T."/>
            <person name="Altermann E."/>
            <person name="Leahy S.C."/>
        </authorList>
    </citation>
    <scope>NUCLEOTIDE SEQUENCE [LARGE SCALE GENOMIC DNA]</scope>
    <source>
        <strain evidence="4">YLM1</strain>
    </source>
</reference>
<dbReference type="InterPro" id="IPR008513">
    <property type="entry name" value="tRNA(Met)_cyd_acetate_ligase"/>
</dbReference>
<dbReference type="Proteomes" id="UP000066376">
    <property type="component" value="Chromosome"/>
</dbReference>
<reference evidence="2 4" key="1">
    <citation type="journal article" date="2016" name="Genome Announc.">
        <title>Draft Genome Sequence of the Rumen Methanogen Methanobrevibacter olleyae YLM1.</title>
        <authorList>
            <person name="Kelly W.J."/>
            <person name="Li D."/>
            <person name="Lambie S.C."/>
            <person name="Cox F."/>
            <person name="Attwood G.T."/>
            <person name="Altermann E."/>
            <person name="Leahy S.C."/>
        </authorList>
    </citation>
    <scope>NUCLEOTIDE SEQUENCE [LARGE SCALE GENOMIC DNA]</scope>
    <source>
        <strain evidence="2 4">YLM1</strain>
    </source>
</reference>
<gene>
    <name evidence="3" type="ORF">SAMN02910297_00035</name>
    <name evidence="2" type="ORF">YLM1_1358</name>
</gene>
<dbReference type="STRING" id="294671.YLM1_1358"/>
<dbReference type="Gene3D" id="3.40.50.620">
    <property type="entry name" value="HUPs"/>
    <property type="match status" value="1"/>
</dbReference>
<dbReference type="OrthoDB" id="68916at2157"/>
<proteinExistence type="predicted"/>
<dbReference type="Pfam" id="PF16581">
    <property type="entry name" value="HIGH_NTase1_ass"/>
    <property type="match status" value="1"/>
</dbReference>
<organism evidence="2 4">
    <name type="scientific">Methanobrevibacter olleyae</name>
    <dbReference type="NCBI Taxonomy" id="294671"/>
    <lineage>
        <taxon>Archaea</taxon>
        <taxon>Methanobacteriati</taxon>
        <taxon>Methanobacteriota</taxon>
        <taxon>Methanomada group</taxon>
        <taxon>Methanobacteria</taxon>
        <taxon>Methanobacteriales</taxon>
        <taxon>Methanobacteriaceae</taxon>
        <taxon>Methanobrevibacter</taxon>
    </lineage>
</organism>
<dbReference type="Pfam" id="PF05636">
    <property type="entry name" value="HIGH_NTase1"/>
    <property type="match status" value="1"/>
</dbReference>
<feature type="domain" description="Putative cytidyltransferase-related C-terminal region" evidence="1">
    <location>
        <begin position="151"/>
        <end position="356"/>
    </location>
</feature>
<dbReference type="KEGG" id="mol:YLM1_1358"/>
<dbReference type="GO" id="GO:0016740">
    <property type="term" value="F:transferase activity"/>
    <property type="evidence" value="ECO:0007669"/>
    <property type="project" value="UniProtKB-KW"/>
</dbReference>
<evidence type="ECO:0000259" key="1">
    <source>
        <dbReference type="Pfam" id="PF16581"/>
    </source>
</evidence>
<dbReference type="PATRIC" id="fig|294671.3.peg.1418"/>
<accession>A0A126R2N6</accession>
<dbReference type="EMBL" id="CP014265">
    <property type="protein sequence ID" value="AMK15915.1"/>
    <property type="molecule type" value="Genomic_DNA"/>
</dbReference>